<evidence type="ECO:0000256" key="8">
    <source>
        <dbReference type="ARBA" id="ARBA00023136"/>
    </source>
</evidence>
<dbReference type="InterPro" id="IPR017871">
    <property type="entry name" value="ABC_transporter-like_CS"/>
</dbReference>
<dbReference type="PROSITE" id="PS50893">
    <property type="entry name" value="ABC_TRANSPORTER_2"/>
    <property type="match status" value="1"/>
</dbReference>
<dbReference type="InterPro" id="IPR003593">
    <property type="entry name" value="AAA+_ATPase"/>
</dbReference>
<keyword evidence="8 10" id="KW-0472">Membrane</keyword>
<comment type="subcellular location">
    <subcellularLocation>
        <location evidence="1">Cell inner membrane</location>
        <topology evidence="1">Multi-pass membrane protein</topology>
    </subcellularLocation>
</comment>
<dbReference type="FunFam" id="3.40.50.300:FF:000221">
    <property type="entry name" value="Multidrug ABC transporter ATP-binding protein"/>
    <property type="match status" value="1"/>
</dbReference>
<proteinExistence type="inferred from homology"/>
<evidence type="ECO:0000256" key="9">
    <source>
        <dbReference type="ARBA" id="ARBA00023455"/>
    </source>
</evidence>
<evidence type="ECO:0000313" key="12">
    <source>
        <dbReference type="EMBL" id="CAA9229976.1"/>
    </source>
</evidence>
<dbReference type="PROSITE" id="PS00211">
    <property type="entry name" value="ABC_TRANSPORTER_1"/>
    <property type="match status" value="1"/>
</dbReference>
<feature type="transmembrane region" description="Helical" evidence="10">
    <location>
        <begin position="21"/>
        <end position="44"/>
    </location>
</feature>
<dbReference type="InterPro" id="IPR027417">
    <property type="entry name" value="P-loop_NTPase"/>
</dbReference>
<evidence type="ECO:0000256" key="3">
    <source>
        <dbReference type="ARBA" id="ARBA00022475"/>
    </source>
</evidence>
<comment type="similarity">
    <text evidence="9">Belongs to the ABC transporter superfamily. Siderophore-Fe(3+) uptake transporter (SIUT) (TC 3.A.1.21) family.</text>
</comment>
<keyword evidence="3" id="KW-1003">Cell membrane</keyword>
<reference evidence="12" key="1">
    <citation type="submission" date="2020-02" db="EMBL/GenBank/DDBJ databases">
        <authorList>
            <person name="Meier V. D."/>
        </authorList>
    </citation>
    <scope>NUCLEOTIDE SEQUENCE</scope>
    <source>
        <strain evidence="12">AVDCRST_MAG50</strain>
    </source>
</reference>
<feature type="transmembrane region" description="Helical" evidence="10">
    <location>
        <begin position="139"/>
        <end position="159"/>
    </location>
</feature>
<dbReference type="Gene3D" id="1.20.1560.10">
    <property type="entry name" value="ABC transporter type 1, transmembrane domain"/>
    <property type="match status" value="1"/>
</dbReference>
<dbReference type="GO" id="GO:0034040">
    <property type="term" value="F:ATPase-coupled lipid transmembrane transporter activity"/>
    <property type="evidence" value="ECO:0007669"/>
    <property type="project" value="TreeGrafter"/>
</dbReference>
<gene>
    <name evidence="12" type="ORF">AVDCRST_MAG50-1057</name>
</gene>
<organism evidence="12">
    <name type="scientific">uncultured Acidimicrobiales bacterium</name>
    <dbReference type="NCBI Taxonomy" id="310071"/>
    <lineage>
        <taxon>Bacteria</taxon>
        <taxon>Bacillati</taxon>
        <taxon>Actinomycetota</taxon>
        <taxon>Acidimicrobiia</taxon>
        <taxon>Acidimicrobiales</taxon>
        <taxon>environmental samples</taxon>
    </lineage>
</organism>
<feature type="transmembrane region" description="Helical" evidence="10">
    <location>
        <begin position="267"/>
        <end position="288"/>
    </location>
</feature>
<dbReference type="AlphaFoldDB" id="A0A6J4HRG5"/>
<keyword evidence="2" id="KW-0813">Transport</keyword>
<dbReference type="Gene3D" id="3.40.50.300">
    <property type="entry name" value="P-loop containing nucleotide triphosphate hydrolases"/>
    <property type="match status" value="1"/>
</dbReference>
<evidence type="ECO:0000256" key="2">
    <source>
        <dbReference type="ARBA" id="ARBA00022448"/>
    </source>
</evidence>
<dbReference type="PANTHER" id="PTHR24221:SF654">
    <property type="entry name" value="ATP-BINDING CASSETTE SUB-FAMILY B MEMBER 6"/>
    <property type="match status" value="1"/>
</dbReference>
<feature type="transmembrane region" description="Helical" evidence="10">
    <location>
        <begin position="78"/>
        <end position="97"/>
    </location>
</feature>
<keyword evidence="4 10" id="KW-0812">Transmembrane</keyword>
<dbReference type="SUPFAM" id="SSF90123">
    <property type="entry name" value="ABC transporter transmembrane region"/>
    <property type="match status" value="1"/>
</dbReference>
<protein>
    <submittedName>
        <fullName evidence="12">Efflux ABC transporter, permease/ATP-binding protein</fullName>
    </submittedName>
</protein>
<keyword evidence="5" id="KW-0547">Nucleotide-binding</keyword>
<name>A0A6J4HRG5_9ACTN</name>
<dbReference type="InterPro" id="IPR036640">
    <property type="entry name" value="ABC1_TM_sf"/>
</dbReference>
<dbReference type="SUPFAM" id="SSF52540">
    <property type="entry name" value="P-loop containing nucleoside triphosphate hydrolases"/>
    <property type="match status" value="1"/>
</dbReference>
<dbReference type="Pfam" id="PF00005">
    <property type="entry name" value="ABC_tran"/>
    <property type="match status" value="1"/>
</dbReference>
<dbReference type="GO" id="GO:0005886">
    <property type="term" value="C:plasma membrane"/>
    <property type="evidence" value="ECO:0007669"/>
    <property type="project" value="UniProtKB-SubCell"/>
</dbReference>
<evidence type="ECO:0000256" key="10">
    <source>
        <dbReference type="SAM" id="Phobius"/>
    </source>
</evidence>
<evidence type="ECO:0000256" key="1">
    <source>
        <dbReference type="ARBA" id="ARBA00004429"/>
    </source>
</evidence>
<dbReference type="SMART" id="SM00382">
    <property type="entry name" value="AAA"/>
    <property type="match status" value="1"/>
</dbReference>
<evidence type="ECO:0000256" key="5">
    <source>
        <dbReference type="ARBA" id="ARBA00022741"/>
    </source>
</evidence>
<dbReference type="EMBL" id="CADCTF010000057">
    <property type="protein sequence ID" value="CAA9229976.1"/>
    <property type="molecule type" value="Genomic_DNA"/>
</dbReference>
<dbReference type="InterPro" id="IPR039421">
    <property type="entry name" value="Type_1_exporter"/>
</dbReference>
<dbReference type="PANTHER" id="PTHR24221">
    <property type="entry name" value="ATP-BINDING CASSETTE SUB-FAMILY B"/>
    <property type="match status" value="1"/>
</dbReference>
<dbReference type="GO" id="GO:0005524">
    <property type="term" value="F:ATP binding"/>
    <property type="evidence" value="ECO:0007669"/>
    <property type="project" value="UniProtKB-KW"/>
</dbReference>
<evidence type="ECO:0000256" key="6">
    <source>
        <dbReference type="ARBA" id="ARBA00022840"/>
    </source>
</evidence>
<dbReference type="CDD" id="cd03228">
    <property type="entry name" value="ABCC_MRP_Like"/>
    <property type="match status" value="1"/>
</dbReference>
<evidence type="ECO:0000256" key="4">
    <source>
        <dbReference type="ARBA" id="ARBA00022692"/>
    </source>
</evidence>
<feature type="domain" description="ABC transporter" evidence="11">
    <location>
        <begin position="362"/>
        <end position="605"/>
    </location>
</feature>
<evidence type="ECO:0000256" key="7">
    <source>
        <dbReference type="ARBA" id="ARBA00022989"/>
    </source>
</evidence>
<keyword evidence="7 10" id="KW-1133">Transmembrane helix</keyword>
<sequence length="618" mass="66288">MEGKPGGRLEQLRRRLGDGARLFAVLRQASARLTVVAALAAVLAGVLNPVFTLTSGALVASVASALEEGVRAPSPRILLLLALAAGVYVLSLVMGPVRESAGDALMRRVDEHLALRVMSSVAQPRGLAHLEDPDVLDRIAQSLGAVTAITPGMAAYYLVQLWAQRLQAVLSAVIVFAFSPWWAVALIAAHAVSYRLRRWHWDQVTNVLHGRTDLLRRSHYLRDLAVDGAAAKETRIFGLEAWLVDRYRVTALDTLEPIWQRRRNGGLISLGATTALLVLEGAVLLAIVRAGLDGRLGIGAVVVYSQAVVAASNLGVFNDAQVYVSEGTAALRVLVGLEREVPTVGANLRGHRPADGLPQESIRFHDVRFHYPGQSGEVLDGLDLEIAAGTSLAIVGENGAGKTSFVKLLARLYDPTAGRITVDGVDLRELDPAQWQRRVAAVFQDYVAYKMSAHDNVALGAVDHLDDRAGVEDAARRAGAAAAIERLDAGWDTPLSRELTGGSDLSGGEWQRLALARALFAIAHGAGVLILDEPTAALDVRGEAAVYDRFLEMTRGVTTIVISHRFSTVRRADRIVVLEHGRIVEDGTHADLVAAGGRYARMYRLQAARFSGGEPVSA</sequence>
<feature type="transmembrane region" description="Helical" evidence="10">
    <location>
        <begin position="168"/>
        <end position="192"/>
    </location>
</feature>
<dbReference type="GO" id="GO:0016887">
    <property type="term" value="F:ATP hydrolysis activity"/>
    <property type="evidence" value="ECO:0007669"/>
    <property type="project" value="InterPro"/>
</dbReference>
<accession>A0A6J4HRG5</accession>
<evidence type="ECO:0000259" key="11">
    <source>
        <dbReference type="PROSITE" id="PS50893"/>
    </source>
</evidence>
<dbReference type="InterPro" id="IPR003439">
    <property type="entry name" value="ABC_transporter-like_ATP-bd"/>
</dbReference>
<keyword evidence="6 12" id="KW-0067">ATP-binding</keyword>